<protein>
    <recommendedName>
        <fullName evidence="7">Protein IRON-RELATED TRANSCRIPTION FACTOR 2</fullName>
    </recommendedName>
</protein>
<dbReference type="GO" id="GO:0000981">
    <property type="term" value="F:DNA-binding transcription factor activity, RNA polymerase II-specific"/>
    <property type="evidence" value="ECO:0007669"/>
    <property type="project" value="TreeGrafter"/>
</dbReference>
<comment type="function">
    <text evidence="6">Transcription activator that binds to the DNA motif 5'-CACGTGG-3' in the promoter of iron (Fe) deficiency-inducible genes as well as of genes involved in iron homeostasis, thus contributing to basal tolerance to iron deficiency, iron uptake from soil and iron transport, particularly during seed maturation and germination. Promotes the accumulation of mugineic acid family phytosiderophores (MAs). Required for ethylene-mediated signaling during iron deficiency responses. Improves growth and yield, especially in calcareous soil with low iron availability. Promotes iron concentration in shoots and grain.</text>
</comment>
<comment type="similarity">
    <text evidence="1">Belongs to the bHLH protein family.</text>
</comment>
<feature type="domain" description="BHLH" evidence="9">
    <location>
        <begin position="55"/>
        <end position="109"/>
    </location>
</feature>
<dbReference type="PROSITE" id="PS50888">
    <property type="entry name" value="BHLH"/>
    <property type="match status" value="1"/>
</dbReference>
<keyword evidence="8" id="KW-0175">Coiled coil</keyword>
<evidence type="ECO:0000256" key="3">
    <source>
        <dbReference type="ARBA" id="ARBA00023125"/>
    </source>
</evidence>
<dbReference type="GO" id="GO:0090575">
    <property type="term" value="C:RNA polymerase II transcription regulator complex"/>
    <property type="evidence" value="ECO:0007669"/>
    <property type="project" value="TreeGrafter"/>
</dbReference>
<evidence type="ECO:0000313" key="10">
    <source>
        <dbReference type="EMBL" id="KAG6518082.1"/>
    </source>
</evidence>
<sequence length="240" mass="27143">MISAAFSTNYSLSQLLPDPEADQESEHIELDDEGLPQQCCYSTTGGKLNSPSSTTKKLGHNAYERDRRKKINDLYSSLRCLLPESKQHKEKKSSIPATISRVLKYIPELRSELEQLSRRKEEMLVVLRRREEESHCVQSVGYPLVSATCISNREVMVQLCLLNQDAMVCLSGILSVLDGEGLQLVNASTHKAQDGRCFSSLHLKAREAFKTDIFSEHLIKQIKREARAEYSSVLPAYKHM</sequence>
<dbReference type="EMBL" id="JACMSC010000006">
    <property type="protein sequence ID" value="KAG6518082.1"/>
    <property type="molecule type" value="Genomic_DNA"/>
</dbReference>
<dbReference type="SMART" id="SM00353">
    <property type="entry name" value="HLH"/>
    <property type="match status" value="1"/>
</dbReference>
<keyword evidence="11" id="KW-1185">Reference proteome</keyword>
<evidence type="ECO:0000256" key="1">
    <source>
        <dbReference type="ARBA" id="ARBA00005510"/>
    </source>
</evidence>
<dbReference type="GO" id="GO:0000977">
    <property type="term" value="F:RNA polymerase II transcription regulatory region sequence-specific DNA binding"/>
    <property type="evidence" value="ECO:0007669"/>
    <property type="project" value="TreeGrafter"/>
</dbReference>
<dbReference type="InterPro" id="IPR011598">
    <property type="entry name" value="bHLH_dom"/>
</dbReference>
<evidence type="ECO:0000256" key="4">
    <source>
        <dbReference type="ARBA" id="ARBA00023163"/>
    </source>
</evidence>
<gene>
    <name evidence="10" type="ORF">ZIOFF_021484</name>
</gene>
<organism evidence="10 11">
    <name type="scientific">Zingiber officinale</name>
    <name type="common">Ginger</name>
    <name type="synonym">Amomum zingiber</name>
    <dbReference type="NCBI Taxonomy" id="94328"/>
    <lineage>
        <taxon>Eukaryota</taxon>
        <taxon>Viridiplantae</taxon>
        <taxon>Streptophyta</taxon>
        <taxon>Embryophyta</taxon>
        <taxon>Tracheophyta</taxon>
        <taxon>Spermatophyta</taxon>
        <taxon>Magnoliopsida</taxon>
        <taxon>Liliopsida</taxon>
        <taxon>Zingiberales</taxon>
        <taxon>Zingiberaceae</taxon>
        <taxon>Zingiber</taxon>
    </lineage>
</organism>
<dbReference type="InterPro" id="IPR015660">
    <property type="entry name" value="MASH1/Ascl1a-like"/>
</dbReference>
<dbReference type="PANTHER" id="PTHR13935:SF41">
    <property type="entry name" value="TRANSCRIPTION FACTOR ORG2-RELATED"/>
    <property type="match status" value="1"/>
</dbReference>
<keyword evidence="2" id="KW-0805">Transcription regulation</keyword>
<dbReference type="Pfam" id="PF00010">
    <property type="entry name" value="HLH"/>
    <property type="match status" value="1"/>
</dbReference>
<name>A0A8J5HBU8_ZINOF</name>
<dbReference type="FunFam" id="4.10.280.10:FF:000074">
    <property type="entry name" value="Transcription factor ORG2"/>
    <property type="match status" value="1"/>
</dbReference>
<accession>A0A8J5HBU8</accession>
<dbReference type="SUPFAM" id="SSF47459">
    <property type="entry name" value="HLH, helix-loop-helix DNA-binding domain"/>
    <property type="match status" value="1"/>
</dbReference>
<evidence type="ECO:0000256" key="5">
    <source>
        <dbReference type="ARBA" id="ARBA00023242"/>
    </source>
</evidence>
<evidence type="ECO:0000256" key="7">
    <source>
        <dbReference type="ARBA" id="ARBA00074844"/>
    </source>
</evidence>
<keyword evidence="4" id="KW-0804">Transcription</keyword>
<evidence type="ECO:0000256" key="6">
    <source>
        <dbReference type="ARBA" id="ARBA00056447"/>
    </source>
</evidence>
<evidence type="ECO:0000256" key="2">
    <source>
        <dbReference type="ARBA" id="ARBA00023015"/>
    </source>
</evidence>
<feature type="coiled-coil region" evidence="8">
    <location>
        <begin position="106"/>
        <end position="133"/>
    </location>
</feature>
<dbReference type="PANTHER" id="PTHR13935">
    <property type="entry name" value="ACHAETE-SCUTE TRANSCRIPTION FACTOR-RELATED"/>
    <property type="match status" value="1"/>
</dbReference>
<dbReference type="InterPro" id="IPR036638">
    <property type="entry name" value="HLH_DNA-bd_sf"/>
</dbReference>
<dbReference type="GO" id="GO:0046983">
    <property type="term" value="F:protein dimerization activity"/>
    <property type="evidence" value="ECO:0007669"/>
    <property type="project" value="InterPro"/>
</dbReference>
<dbReference type="Proteomes" id="UP000734854">
    <property type="component" value="Unassembled WGS sequence"/>
</dbReference>
<dbReference type="Gene3D" id="4.10.280.10">
    <property type="entry name" value="Helix-loop-helix DNA-binding domain"/>
    <property type="match status" value="1"/>
</dbReference>
<evidence type="ECO:0000256" key="8">
    <source>
        <dbReference type="SAM" id="Coils"/>
    </source>
</evidence>
<evidence type="ECO:0000259" key="9">
    <source>
        <dbReference type="PROSITE" id="PS50888"/>
    </source>
</evidence>
<keyword evidence="3" id="KW-0238">DNA-binding</keyword>
<comment type="caution">
    <text evidence="10">The sequence shown here is derived from an EMBL/GenBank/DDBJ whole genome shotgun (WGS) entry which is preliminary data.</text>
</comment>
<keyword evidence="5" id="KW-0539">Nucleus</keyword>
<evidence type="ECO:0000313" key="11">
    <source>
        <dbReference type="Proteomes" id="UP000734854"/>
    </source>
</evidence>
<proteinExistence type="inferred from homology"/>
<reference evidence="10 11" key="1">
    <citation type="submission" date="2020-08" db="EMBL/GenBank/DDBJ databases">
        <title>Plant Genome Project.</title>
        <authorList>
            <person name="Zhang R.-G."/>
        </authorList>
    </citation>
    <scope>NUCLEOTIDE SEQUENCE [LARGE SCALE GENOMIC DNA]</scope>
    <source>
        <tissue evidence="10">Rhizome</tissue>
    </source>
</reference>
<dbReference type="GO" id="GO:0042594">
    <property type="term" value="P:response to starvation"/>
    <property type="evidence" value="ECO:0007669"/>
    <property type="project" value="UniProtKB-ARBA"/>
</dbReference>
<dbReference type="AlphaFoldDB" id="A0A8J5HBU8"/>